<dbReference type="EMBL" id="BOML01000034">
    <property type="protein sequence ID" value="GIE02809.1"/>
    <property type="molecule type" value="Genomic_DNA"/>
</dbReference>
<organism evidence="1 2">
    <name type="scientific">Paractinoplanes durhamensis</name>
    <dbReference type="NCBI Taxonomy" id="113563"/>
    <lineage>
        <taxon>Bacteria</taxon>
        <taxon>Bacillati</taxon>
        <taxon>Actinomycetota</taxon>
        <taxon>Actinomycetes</taxon>
        <taxon>Micromonosporales</taxon>
        <taxon>Micromonosporaceae</taxon>
        <taxon>Paractinoplanes</taxon>
    </lineage>
</organism>
<dbReference type="Proteomes" id="UP000637628">
    <property type="component" value="Unassembled WGS sequence"/>
</dbReference>
<protein>
    <submittedName>
        <fullName evidence="1">Uncharacterized protein</fullName>
    </submittedName>
</protein>
<comment type="caution">
    <text evidence="1">The sequence shown here is derived from an EMBL/GenBank/DDBJ whole genome shotgun (WGS) entry which is preliminary data.</text>
</comment>
<proteinExistence type="predicted"/>
<reference evidence="1 2" key="1">
    <citation type="submission" date="2021-01" db="EMBL/GenBank/DDBJ databases">
        <title>Whole genome shotgun sequence of Actinoplanes durhamensis NBRC 14914.</title>
        <authorList>
            <person name="Komaki H."/>
            <person name="Tamura T."/>
        </authorList>
    </citation>
    <scope>NUCLEOTIDE SEQUENCE [LARGE SCALE GENOMIC DNA]</scope>
    <source>
        <strain evidence="1 2">NBRC 14914</strain>
    </source>
</reference>
<gene>
    <name evidence="1" type="ORF">Adu01nite_41590</name>
</gene>
<evidence type="ECO:0000313" key="1">
    <source>
        <dbReference type="EMBL" id="GIE02809.1"/>
    </source>
</evidence>
<name>A0ABQ3YYZ3_9ACTN</name>
<evidence type="ECO:0000313" key="2">
    <source>
        <dbReference type="Proteomes" id="UP000637628"/>
    </source>
</evidence>
<accession>A0ABQ3YYZ3</accession>
<keyword evidence="2" id="KW-1185">Reference proteome</keyword>
<sequence length="169" mass="18364">MADADRERWTYVPLISVGPLRFGMSPAEAAAALENLTAELTEVRADSALKAEFRRPAPPPWFRGAVTAYFGTLEGLFCVVVDAQSGPQVVMDGIELVGRAPSHVEAELKAQDLALRYQPEGDSEAEGLGLTMRAQRTGDVVLTRPVFAVMGDRAYTLWDAIPADELHVH</sequence>